<reference evidence="8" key="1">
    <citation type="journal article" date="2019" name="Int. J. Syst. Evol. Microbiol.">
        <title>The Global Catalogue of Microorganisms (GCM) 10K type strain sequencing project: providing services to taxonomists for standard genome sequencing and annotation.</title>
        <authorList>
            <consortium name="The Broad Institute Genomics Platform"/>
            <consortium name="The Broad Institute Genome Sequencing Center for Infectious Disease"/>
            <person name="Wu L."/>
            <person name="Ma J."/>
        </authorList>
    </citation>
    <scope>NUCLEOTIDE SEQUENCE [LARGE SCALE GENOMIC DNA]</scope>
    <source>
        <strain evidence="8">JCM 19635</strain>
    </source>
</reference>
<dbReference type="Proteomes" id="UP001596513">
    <property type="component" value="Unassembled WGS sequence"/>
</dbReference>
<evidence type="ECO:0000256" key="3">
    <source>
        <dbReference type="ARBA" id="ARBA00022729"/>
    </source>
</evidence>
<evidence type="ECO:0000259" key="6">
    <source>
        <dbReference type="Pfam" id="PF07980"/>
    </source>
</evidence>
<proteinExistence type="inferred from homology"/>
<dbReference type="Pfam" id="PF07980">
    <property type="entry name" value="SusD_RagB"/>
    <property type="match status" value="1"/>
</dbReference>
<organism evidence="7 8">
    <name type="scientific">Hymenobacter humi</name>
    <dbReference type="NCBI Taxonomy" id="1411620"/>
    <lineage>
        <taxon>Bacteria</taxon>
        <taxon>Pseudomonadati</taxon>
        <taxon>Bacteroidota</taxon>
        <taxon>Cytophagia</taxon>
        <taxon>Cytophagales</taxon>
        <taxon>Hymenobacteraceae</taxon>
        <taxon>Hymenobacter</taxon>
    </lineage>
</organism>
<name>A0ABW2U6N4_9BACT</name>
<dbReference type="SUPFAM" id="SSF48452">
    <property type="entry name" value="TPR-like"/>
    <property type="match status" value="1"/>
</dbReference>
<evidence type="ECO:0000256" key="4">
    <source>
        <dbReference type="ARBA" id="ARBA00023136"/>
    </source>
</evidence>
<keyword evidence="3" id="KW-0732">Signal</keyword>
<keyword evidence="8" id="KW-1185">Reference proteome</keyword>
<comment type="subcellular location">
    <subcellularLocation>
        <location evidence="1">Cell outer membrane</location>
    </subcellularLocation>
</comment>
<sequence>MIDSGYSLVTAGSSASSAYGRNFLADNNTAPATSEIIWPVIFDVNRVQSYGGTTFIVNGATSGADGAWQRYVGESTGWGGLRTTRALFDKFFLTGGDTATDTRGRFWTKGQSLEISDLSQFTQGLGVVKYRNVTSTGVGQGGTLNFSSVDYPMLRLSDMMLIYAEAAARGFANRATALGYVNQIRARAFKNAASSVITDAQMTADFILDERARELHWEGVRRTDLIRYNKFTDGSYLWPWKGGVAGGRGVDAKYRLFPIPSSDLTANPNLKQNPGY</sequence>
<dbReference type="EMBL" id="JBHTEK010000001">
    <property type="protein sequence ID" value="MFC7669158.1"/>
    <property type="molecule type" value="Genomic_DNA"/>
</dbReference>
<evidence type="ECO:0000256" key="1">
    <source>
        <dbReference type="ARBA" id="ARBA00004442"/>
    </source>
</evidence>
<dbReference type="Gene3D" id="1.25.40.10">
    <property type="entry name" value="Tetratricopeptide repeat domain"/>
    <property type="match status" value="1"/>
</dbReference>
<evidence type="ECO:0000256" key="5">
    <source>
        <dbReference type="ARBA" id="ARBA00023237"/>
    </source>
</evidence>
<keyword evidence="5" id="KW-0998">Cell outer membrane</keyword>
<accession>A0ABW2U6N4</accession>
<dbReference type="InterPro" id="IPR011990">
    <property type="entry name" value="TPR-like_helical_dom_sf"/>
</dbReference>
<dbReference type="Gene3D" id="1.25.40.390">
    <property type="match status" value="1"/>
</dbReference>
<evidence type="ECO:0000313" key="7">
    <source>
        <dbReference type="EMBL" id="MFC7669158.1"/>
    </source>
</evidence>
<dbReference type="Gene3D" id="1.10.3780.10">
    <property type="entry name" value="SusD-like"/>
    <property type="match status" value="1"/>
</dbReference>
<comment type="caution">
    <text evidence="7">The sequence shown here is derived from an EMBL/GenBank/DDBJ whole genome shotgun (WGS) entry which is preliminary data.</text>
</comment>
<evidence type="ECO:0000256" key="2">
    <source>
        <dbReference type="ARBA" id="ARBA00006275"/>
    </source>
</evidence>
<dbReference type="RefSeq" id="WP_380204676.1">
    <property type="nucleotide sequence ID" value="NZ_JBHTEK010000001.1"/>
</dbReference>
<evidence type="ECO:0000313" key="8">
    <source>
        <dbReference type="Proteomes" id="UP001596513"/>
    </source>
</evidence>
<feature type="domain" description="RagB/SusD" evidence="6">
    <location>
        <begin position="117"/>
        <end position="276"/>
    </location>
</feature>
<dbReference type="InterPro" id="IPR012944">
    <property type="entry name" value="SusD_RagB_dom"/>
</dbReference>
<gene>
    <name evidence="7" type="ORF">ACFQT0_18720</name>
</gene>
<keyword evidence="4" id="KW-0472">Membrane</keyword>
<comment type="similarity">
    <text evidence="2">Belongs to the SusD family.</text>
</comment>
<protein>
    <submittedName>
        <fullName evidence="7">RagB/SusD family nutrient uptake outer membrane protein</fullName>
    </submittedName>
</protein>